<sequence length="89" mass="9595">MKAPNESRGSSGGGAGGSSGEHAGKQESPVATVKSTRLRNVVATEKKTLWKGENSQRPKFSLTLTKEEIESDFFGYDWSETTSEAQEEA</sequence>
<protein>
    <submittedName>
        <fullName evidence="2">Uncharacterized protein</fullName>
    </submittedName>
</protein>
<keyword evidence="3" id="KW-1185">Reference proteome</keyword>
<evidence type="ECO:0000313" key="3">
    <source>
        <dbReference type="Proteomes" id="UP001642360"/>
    </source>
</evidence>
<gene>
    <name evidence="2" type="ORF">ILEXP_LOCUS37132</name>
</gene>
<comment type="caution">
    <text evidence="2">The sequence shown here is derived from an EMBL/GenBank/DDBJ whole genome shotgun (WGS) entry which is preliminary data.</text>
</comment>
<accession>A0ABC8TEN0</accession>
<organism evidence="2 3">
    <name type="scientific">Ilex paraguariensis</name>
    <name type="common">yerba mate</name>
    <dbReference type="NCBI Taxonomy" id="185542"/>
    <lineage>
        <taxon>Eukaryota</taxon>
        <taxon>Viridiplantae</taxon>
        <taxon>Streptophyta</taxon>
        <taxon>Embryophyta</taxon>
        <taxon>Tracheophyta</taxon>
        <taxon>Spermatophyta</taxon>
        <taxon>Magnoliopsida</taxon>
        <taxon>eudicotyledons</taxon>
        <taxon>Gunneridae</taxon>
        <taxon>Pentapetalae</taxon>
        <taxon>asterids</taxon>
        <taxon>campanulids</taxon>
        <taxon>Aquifoliales</taxon>
        <taxon>Aquifoliaceae</taxon>
        <taxon>Ilex</taxon>
    </lineage>
</organism>
<dbReference type="AlphaFoldDB" id="A0ABC8TEN0"/>
<dbReference type="EMBL" id="CAUOFW020004946">
    <property type="protein sequence ID" value="CAK9167814.1"/>
    <property type="molecule type" value="Genomic_DNA"/>
</dbReference>
<proteinExistence type="predicted"/>
<name>A0ABC8TEN0_9AQUA</name>
<evidence type="ECO:0000256" key="1">
    <source>
        <dbReference type="SAM" id="MobiDB-lite"/>
    </source>
</evidence>
<evidence type="ECO:0000313" key="2">
    <source>
        <dbReference type="EMBL" id="CAK9167814.1"/>
    </source>
</evidence>
<dbReference type="Proteomes" id="UP001642360">
    <property type="component" value="Unassembled WGS sequence"/>
</dbReference>
<feature type="compositionally biased region" description="Gly residues" evidence="1">
    <location>
        <begin position="10"/>
        <end position="19"/>
    </location>
</feature>
<feature type="region of interest" description="Disordered" evidence="1">
    <location>
        <begin position="1"/>
        <end position="39"/>
    </location>
</feature>
<reference evidence="2 3" key="1">
    <citation type="submission" date="2024-02" db="EMBL/GenBank/DDBJ databases">
        <authorList>
            <person name="Vignale AGUSTIN F."/>
            <person name="Sosa J E."/>
            <person name="Modenutti C."/>
        </authorList>
    </citation>
    <scope>NUCLEOTIDE SEQUENCE [LARGE SCALE GENOMIC DNA]</scope>
</reference>